<organism evidence="6 7">
    <name type="scientific">Corynebacterium pelargi</name>
    <dbReference type="NCBI Taxonomy" id="1471400"/>
    <lineage>
        <taxon>Bacteria</taxon>
        <taxon>Bacillati</taxon>
        <taxon>Actinomycetota</taxon>
        <taxon>Actinomycetes</taxon>
        <taxon>Mycobacteriales</taxon>
        <taxon>Corynebacteriaceae</taxon>
        <taxon>Corynebacterium</taxon>
    </lineage>
</organism>
<dbReference type="GO" id="GO:0016787">
    <property type="term" value="F:hydrolase activity"/>
    <property type="evidence" value="ECO:0007669"/>
    <property type="project" value="UniProtKB-KW"/>
</dbReference>
<dbReference type="GO" id="GO:0000725">
    <property type="term" value="P:recombinational repair"/>
    <property type="evidence" value="ECO:0007669"/>
    <property type="project" value="TreeGrafter"/>
</dbReference>
<evidence type="ECO:0000256" key="3">
    <source>
        <dbReference type="ARBA" id="ARBA00022806"/>
    </source>
</evidence>
<evidence type="ECO:0000256" key="1">
    <source>
        <dbReference type="ARBA" id="ARBA00022741"/>
    </source>
</evidence>
<dbReference type="Gene3D" id="3.40.50.300">
    <property type="entry name" value="P-loop containing nucleotide triphosphate hydrolases"/>
    <property type="match status" value="2"/>
</dbReference>
<reference evidence="6 7" key="1">
    <citation type="submission" date="2019-01" db="EMBL/GenBank/DDBJ databases">
        <authorList>
            <person name="Ruckert C."/>
            <person name="Busche T."/>
            <person name="Kalinowski J."/>
        </authorList>
    </citation>
    <scope>NUCLEOTIDE SEQUENCE [LARGE SCALE GENOMIC DNA]</scope>
    <source>
        <strain evidence="6 7">136/3</strain>
    </source>
</reference>
<keyword evidence="7" id="KW-1185">Reference proteome</keyword>
<gene>
    <name evidence="6" type="ORF">CPELA_02010</name>
</gene>
<name>A0A410W6X5_9CORY</name>
<dbReference type="SUPFAM" id="SSF52540">
    <property type="entry name" value="P-loop containing nucleoside triphosphate hydrolases"/>
    <property type="match status" value="1"/>
</dbReference>
<dbReference type="PANTHER" id="PTHR11070:SF2">
    <property type="entry name" value="ATP-DEPENDENT DNA HELICASE SRS2"/>
    <property type="match status" value="1"/>
</dbReference>
<dbReference type="KEGG" id="cpeg:CPELA_02010"/>
<dbReference type="OrthoDB" id="9810135at2"/>
<keyword evidence="2" id="KW-0378">Hydrolase</keyword>
<evidence type="ECO:0000256" key="4">
    <source>
        <dbReference type="ARBA" id="ARBA00022840"/>
    </source>
</evidence>
<dbReference type="RefSeq" id="WP_128889248.1">
    <property type="nucleotide sequence ID" value="NZ_BMCX01000004.1"/>
</dbReference>
<keyword evidence="4" id="KW-0067">ATP-binding</keyword>
<proteinExistence type="predicted"/>
<dbReference type="InterPro" id="IPR014017">
    <property type="entry name" value="DNA_helicase_UvrD-like_C"/>
</dbReference>
<dbReference type="PANTHER" id="PTHR11070">
    <property type="entry name" value="UVRD / RECB / PCRA DNA HELICASE FAMILY MEMBER"/>
    <property type="match status" value="1"/>
</dbReference>
<dbReference type="InterPro" id="IPR027417">
    <property type="entry name" value="P-loop_NTPase"/>
</dbReference>
<dbReference type="GO" id="GO:0005524">
    <property type="term" value="F:ATP binding"/>
    <property type="evidence" value="ECO:0007669"/>
    <property type="project" value="UniProtKB-KW"/>
</dbReference>
<dbReference type="Pfam" id="PF13361">
    <property type="entry name" value="UvrD_C"/>
    <property type="match status" value="1"/>
</dbReference>
<dbReference type="GO" id="GO:0003677">
    <property type="term" value="F:DNA binding"/>
    <property type="evidence" value="ECO:0007669"/>
    <property type="project" value="InterPro"/>
</dbReference>
<evidence type="ECO:0000313" key="7">
    <source>
        <dbReference type="Proteomes" id="UP000288929"/>
    </source>
</evidence>
<evidence type="ECO:0000259" key="5">
    <source>
        <dbReference type="Pfam" id="PF13361"/>
    </source>
</evidence>
<evidence type="ECO:0000313" key="6">
    <source>
        <dbReference type="EMBL" id="QAU51700.1"/>
    </source>
</evidence>
<protein>
    <submittedName>
        <fullName evidence="6">DNA helicase IV</fullName>
    </submittedName>
</protein>
<keyword evidence="1" id="KW-0547">Nucleotide-binding</keyword>
<dbReference type="EMBL" id="CP035299">
    <property type="protein sequence ID" value="QAU51700.1"/>
    <property type="molecule type" value="Genomic_DNA"/>
</dbReference>
<dbReference type="Pfam" id="PF13245">
    <property type="entry name" value="AAA_19"/>
    <property type="match status" value="1"/>
</dbReference>
<evidence type="ECO:0000256" key="2">
    <source>
        <dbReference type="ARBA" id="ARBA00022801"/>
    </source>
</evidence>
<feature type="domain" description="UvrD-like helicase C-terminal" evidence="5">
    <location>
        <begin position="486"/>
        <end position="555"/>
    </location>
</feature>
<dbReference type="Proteomes" id="UP000288929">
    <property type="component" value="Chromosome"/>
</dbReference>
<keyword evidence="3 6" id="KW-0347">Helicase</keyword>
<dbReference type="GO" id="GO:0043138">
    <property type="term" value="F:3'-5' DNA helicase activity"/>
    <property type="evidence" value="ECO:0007669"/>
    <property type="project" value="TreeGrafter"/>
</dbReference>
<accession>A0A410W6X5</accession>
<sequence>MKHKEKSLANNAELMSEETIDALFTALKNRKNFILEAGAGAGKTYSLIQALRHILENKADYLPRTDQKVACLTYTRVARDEIKARTDEDPTIFADTLHGFLWEMISPYQKALASALPSLKNWQLVHEQRPDFKELPVVYDLGIRGIHQDRITLHHDDIPELAIQLFGNEKFRSLIADRFPVIFIDEYQDTPLGLADAILSGWDSDRITPIVGFFGDHWQQIYDKTCGAIKHSSLEYIPKNANFRSDKSVVDFLNHLRPELPQAPKANAESGTVTIFHTNEWPGKRLTRSWKGQISHEATQSCLRWVQEDSRISVWAKDSKNLKVLMLTHRAIANELGYPSLPEIFHYNDAFTHKEDPVIEFLVDTLEPAIQAFVERKFGELFRILGSKGPTLRAPKDKQLWVKFFESLNSKSITGTVGDVLELSRQQSFFAIPTKVADRHRQLTESLQVLTPDETFEKPRSLDEYEKLLAVPYAEIRALRQYFEDGSLFSTQHAVKGAEFDDVIVVVGRGWSKYNFAKMIADHNSEQLQNSTFQHSRNLFYVAASRAKHNLAFLFVQELSDDAIRNLNDWAGQENVISISFDEPGLRHTLMEFEQR</sequence>
<dbReference type="InterPro" id="IPR000212">
    <property type="entry name" value="DNA_helicase_UvrD/REP"/>
</dbReference>
<dbReference type="AlphaFoldDB" id="A0A410W6X5"/>